<dbReference type="SUPFAM" id="SSF56219">
    <property type="entry name" value="DNase I-like"/>
    <property type="match status" value="1"/>
</dbReference>
<keyword evidence="3" id="KW-1185">Reference proteome</keyword>
<dbReference type="InterPro" id="IPR000477">
    <property type="entry name" value="RT_dom"/>
</dbReference>
<reference evidence="2" key="1">
    <citation type="submission" date="2020-06" db="EMBL/GenBank/DDBJ databases">
        <title>Draft genome of Bugula neritina, a colonial animal packing powerful symbionts and potential medicines.</title>
        <authorList>
            <person name="Rayko M."/>
        </authorList>
    </citation>
    <scope>NUCLEOTIDE SEQUENCE [LARGE SCALE GENOMIC DNA]</scope>
    <source>
        <strain evidence="2">Kwan_BN1</strain>
    </source>
</reference>
<comment type="caution">
    <text evidence="2">The sequence shown here is derived from an EMBL/GenBank/DDBJ whole genome shotgun (WGS) entry which is preliminary data.</text>
</comment>
<evidence type="ECO:0000259" key="1">
    <source>
        <dbReference type="PROSITE" id="PS50878"/>
    </source>
</evidence>
<dbReference type="InterPro" id="IPR036691">
    <property type="entry name" value="Endo/exonu/phosph_ase_sf"/>
</dbReference>
<dbReference type="PROSITE" id="PS50878">
    <property type="entry name" value="RT_POL"/>
    <property type="match status" value="1"/>
</dbReference>
<dbReference type="Proteomes" id="UP000593567">
    <property type="component" value="Unassembled WGS sequence"/>
</dbReference>
<dbReference type="SUPFAM" id="SSF56672">
    <property type="entry name" value="DNA/RNA polymerases"/>
    <property type="match status" value="1"/>
</dbReference>
<evidence type="ECO:0000313" key="2">
    <source>
        <dbReference type="EMBL" id="KAF6034235.1"/>
    </source>
</evidence>
<name>A0A7J7K7S7_BUGNE</name>
<dbReference type="AlphaFoldDB" id="A0A7J7K7S7"/>
<evidence type="ECO:0000313" key="3">
    <source>
        <dbReference type="Proteomes" id="UP000593567"/>
    </source>
</evidence>
<protein>
    <recommendedName>
        <fullName evidence="1">Reverse transcriptase domain-containing protein</fullName>
    </recommendedName>
</protein>
<dbReference type="Pfam" id="PF00078">
    <property type="entry name" value="RVT_1"/>
    <property type="match status" value="1"/>
</dbReference>
<dbReference type="OrthoDB" id="6243574at2759"/>
<feature type="domain" description="Reverse transcriptase" evidence="1">
    <location>
        <begin position="434"/>
        <end position="702"/>
    </location>
</feature>
<dbReference type="PANTHER" id="PTHR33332">
    <property type="entry name" value="REVERSE TRANSCRIPTASE DOMAIN-CONTAINING PROTEIN"/>
    <property type="match status" value="1"/>
</dbReference>
<dbReference type="CDD" id="cd01650">
    <property type="entry name" value="RT_nLTR_like"/>
    <property type="match status" value="1"/>
</dbReference>
<gene>
    <name evidence="2" type="ORF">EB796_007458</name>
</gene>
<proteinExistence type="predicted"/>
<organism evidence="2 3">
    <name type="scientific">Bugula neritina</name>
    <name type="common">Brown bryozoan</name>
    <name type="synonym">Sertularia neritina</name>
    <dbReference type="NCBI Taxonomy" id="10212"/>
    <lineage>
        <taxon>Eukaryota</taxon>
        <taxon>Metazoa</taxon>
        <taxon>Spiralia</taxon>
        <taxon>Lophotrochozoa</taxon>
        <taxon>Bryozoa</taxon>
        <taxon>Gymnolaemata</taxon>
        <taxon>Cheilostomatida</taxon>
        <taxon>Flustrina</taxon>
        <taxon>Buguloidea</taxon>
        <taxon>Bugulidae</taxon>
        <taxon>Bugula</taxon>
    </lineage>
</organism>
<accession>A0A7J7K7S7</accession>
<dbReference type="EMBL" id="VXIV02001123">
    <property type="protein sequence ID" value="KAF6034235.1"/>
    <property type="molecule type" value="Genomic_DNA"/>
</dbReference>
<dbReference type="Gene3D" id="3.60.10.10">
    <property type="entry name" value="Endonuclease/exonuclease/phosphatase"/>
    <property type="match status" value="1"/>
</dbReference>
<dbReference type="InterPro" id="IPR043502">
    <property type="entry name" value="DNA/RNA_pol_sf"/>
</dbReference>
<sequence>MAEQKELKVISWNCNGIRGKIHELSMLFDQQSPDIFCLCETKLDSSVSDNELTRDYTLYRRDRTDGLGRGGGVLIGLSNKCPFVVSRINVTHPGEIIALDLSICGYSFTIACYYRRPCIKQVEDIVNWYYDQTNPNIVMAINKPTHDKGNTLDLVVTNVSITNPRVESSCSDHFIINFNVLADNVIKRTASLTKPKPYWQFEKADISNITVDCYSLHCKITSDISKKCSAEQLWHNLKSGILQVAHSNIPYKFRKKKSELWISQETKSEIRKRKHLHLACLNDRTPHNILKHATQSRYCKKLCNRDYNNYINKHICNTLEQGDSKPLYRFIASKKGSSNTVRQLDNIPPNNNTAIAESFADSFASVFSIDDGNILPCIPPQTISSPIQFDPRGVLTQLTKLDPRKGAGPDELSPALLKYLAHYIYEPLTKVFQYFYDTSQTPQDWKTANIVPIFKKGSRTDPLSYRPISLTSIISKIFEHIVSHNINCFLESNDLFYPHQHGFRTNHGCDTQLLNTVSEFIDFFDEMIPVDLAVLDFSKAFDVVSHQKLQVKLLNIGIADKTVKWIFSWLQSRLLSVCVNNVKSATRHVTSGVPQGSVLGPLLFNVYINDINSVVVNSKLKLYADYSLLYKPITTPADSSLFQNDLDHLITWADSSQIKFNINKCEHMTIQRSTVNPLVSQYSMNNDPLQCVDKVLYLGVTIDNKLSFDQHIINICSKANKLLHMLMRCLKKAKSKTRAIAYKTVCRPILEFATHTWSPFKLKNINIIEGINRKAFRWTFCKRKRDHITELMTNSNWDSLAQRRDNADQKMYFRMLSGSAAIDQDRFSLHFAESHNTRHGAIKGNINTKIAKHSYKHRIHKLF</sequence>